<dbReference type="Proteomes" id="UP000075604">
    <property type="component" value="Unassembled WGS sequence"/>
</dbReference>
<evidence type="ECO:0000313" key="2">
    <source>
        <dbReference type="Proteomes" id="UP000075604"/>
    </source>
</evidence>
<name>A0A150PEX0_SORCE</name>
<organism evidence="1 2">
    <name type="scientific">Sorangium cellulosum</name>
    <name type="common">Polyangium cellulosum</name>
    <dbReference type="NCBI Taxonomy" id="56"/>
    <lineage>
        <taxon>Bacteria</taxon>
        <taxon>Pseudomonadati</taxon>
        <taxon>Myxococcota</taxon>
        <taxon>Polyangia</taxon>
        <taxon>Polyangiales</taxon>
        <taxon>Polyangiaceae</taxon>
        <taxon>Sorangium</taxon>
    </lineage>
</organism>
<gene>
    <name evidence="1" type="ORF">BE04_41375</name>
</gene>
<dbReference type="AlphaFoldDB" id="A0A150PEX0"/>
<dbReference type="EMBL" id="JELX01002803">
    <property type="protein sequence ID" value="KYF54234.1"/>
    <property type="molecule type" value="Genomic_DNA"/>
</dbReference>
<sequence>MQLRSVLLSVIVCSSLFTPGCYLGDEGASEEVGEVASPQLDPDGRAWRLFKLSVGGVPFARALAIGGANMGNYTANTEYWYVDPAALSALGAKNIVFTHSGGDSYPPSQRGPQSFALPREVPWEAFQTDPVSGGALYRKDNVYLRITKNQSGLTRLTWYQILADGVPTNIVPSGTFVPVRGSVSVPSGHVGYYIDQAVE</sequence>
<accession>A0A150PEX0</accession>
<reference evidence="1 2" key="1">
    <citation type="submission" date="2014-02" db="EMBL/GenBank/DDBJ databases">
        <title>The small core and large imbalanced accessory genome model reveals a collaborative survival strategy of Sorangium cellulosum strains in nature.</title>
        <authorList>
            <person name="Han K."/>
            <person name="Peng R."/>
            <person name="Blom J."/>
            <person name="Li Y.-Z."/>
        </authorList>
    </citation>
    <scope>NUCLEOTIDE SEQUENCE [LARGE SCALE GENOMIC DNA]</scope>
    <source>
        <strain evidence="1 2">So0157-18</strain>
    </source>
</reference>
<comment type="caution">
    <text evidence="1">The sequence shown here is derived from an EMBL/GenBank/DDBJ whole genome shotgun (WGS) entry which is preliminary data.</text>
</comment>
<protein>
    <submittedName>
        <fullName evidence="1">Uncharacterized protein</fullName>
    </submittedName>
</protein>
<evidence type="ECO:0000313" key="1">
    <source>
        <dbReference type="EMBL" id="KYF54234.1"/>
    </source>
</evidence>
<proteinExistence type="predicted"/>